<evidence type="ECO:0000259" key="4">
    <source>
        <dbReference type="PROSITE" id="PS51186"/>
    </source>
</evidence>
<gene>
    <name evidence="5" type="ORF">SK069_02280</name>
</gene>
<dbReference type="Pfam" id="PF13508">
    <property type="entry name" value="Acetyltransf_7"/>
    <property type="match status" value="1"/>
</dbReference>
<organism evidence="5 6">
    <name type="scientific">Patulibacter brassicae</name>
    <dbReference type="NCBI Taxonomy" id="1705717"/>
    <lineage>
        <taxon>Bacteria</taxon>
        <taxon>Bacillati</taxon>
        <taxon>Actinomycetota</taxon>
        <taxon>Thermoleophilia</taxon>
        <taxon>Solirubrobacterales</taxon>
        <taxon>Patulibacteraceae</taxon>
        <taxon>Patulibacter</taxon>
    </lineage>
</organism>
<evidence type="ECO:0000313" key="6">
    <source>
        <dbReference type="Proteomes" id="UP001277761"/>
    </source>
</evidence>
<keyword evidence="2" id="KW-0012">Acyltransferase</keyword>
<dbReference type="CDD" id="cd04301">
    <property type="entry name" value="NAT_SF"/>
    <property type="match status" value="1"/>
</dbReference>
<name>A0ABU4VHM4_9ACTN</name>
<protein>
    <submittedName>
        <fullName evidence="5">GNAT family N-acetyltransferase</fullName>
    </submittedName>
</protein>
<evidence type="ECO:0000256" key="3">
    <source>
        <dbReference type="SAM" id="MobiDB-lite"/>
    </source>
</evidence>
<feature type="domain" description="N-acetyltransferase" evidence="4">
    <location>
        <begin position="115"/>
        <end position="259"/>
    </location>
</feature>
<proteinExistence type="predicted"/>
<dbReference type="PANTHER" id="PTHR43877:SF1">
    <property type="entry name" value="ACETYLTRANSFERASE"/>
    <property type="match status" value="1"/>
</dbReference>
<dbReference type="InterPro" id="IPR050832">
    <property type="entry name" value="Bact_Acetyltransf"/>
</dbReference>
<evidence type="ECO:0000313" key="5">
    <source>
        <dbReference type="EMBL" id="MDX8150408.1"/>
    </source>
</evidence>
<accession>A0ABU4VHM4</accession>
<comment type="caution">
    <text evidence="5">The sequence shown here is derived from an EMBL/GenBank/DDBJ whole genome shotgun (WGS) entry which is preliminary data.</text>
</comment>
<evidence type="ECO:0000256" key="2">
    <source>
        <dbReference type="ARBA" id="ARBA00023315"/>
    </source>
</evidence>
<evidence type="ECO:0000256" key="1">
    <source>
        <dbReference type="ARBA" id="ARBA00022679"/>
    </source>
</evidence>
<dbReference type="EMBL" id="JAXAVX010000001">
    <property type="protein sequence ID" value="MDX8150408.1"/>
    <property type="molecule type" value="Genomic_DNA"/>
</dbReference>
<dbReference type="PROSITE" id="PS51186">
    <property type="entry name" value="GNAT"/>
    <property type="match status" value="1"/>
</dbReference>
<dbReference type="RefSeq" id="WP_319952557.1">
    <property type="nucleotide sequence ID" value="NZ_JAXAVX010000001.1"/>
</dbReference>
<dbReference type="Gene3D" id="3.40.630.30">
    <property type="match status" value="1"/>
</dbReference>
<sequence>MRTDDQHAARGTIERATATLAASWARFADGTPGARLVRTASVAAAVFPDGPERTIFNNAVLLDHDADAVAAGAEVEARYADAGVDAFAFWVHETAGAATRALVAAGWRRAESTLVMTLDLEALRAPDGPELDLDPAPSAARCFAVNGLPRGLFPALEGCRVLVARQDGRDVATALTVEHEGDCGVYDVATVPAARRQGLGAAVTARALQEARDRGCRTASLQSTAAAERVYARLGFVPIGRFHEWTPPADGGRRRPRRPASSGA</sequence>
<dbReference type="Proteomes" id="UP001277761">
    <property type="component" value="Unassembled WGS sequence"/>
</dbReference>
<keyword evidence="6" id="KW-1185">Reference proteome</keyword>
<keyword evidence="1" id="KW-0808">Transferase</keyword>
<feature type="region of interest" description="Disordered" evidence="3">
    <location>
        <begin position="245"/>
        <end position="264"/>
    </location>
</feature>
<dbReference type="PANTHER" id="PTHR43877">
    <property type="entry name" value="AMINOALKYLPHOSPHONATE N-ACETYLTRANSFERASE-RELATED-RELATED"/>
    <property type="match status" value="1"/>
</dbReference>
<dbReference type="InterPro" id="IPR016181">
    <property type="entry name" value="Acyl_CoA_acyltransferase"/>
</dbReference>
<dbReference type="SUPFAM" id="SSF55729">
    <property type="entry name" value="Acyl-CoA N-acyltransferases (Nat)"/>
    <property type="match status" value="1"/>
</dbReference>
<dbReference type="InterPro" id="IPR000182">
    <property type="entry name" value="GNAT_dom"/>
</dbReference>
<reference evidence="5 6" key="1">
    <citation type="submission" date="2023-11" db="EMBL/GenBank/DDBJ databases">
        <authorList>
            <person name="Xu M."/>
            <person name="Jiang T."/>
        </authorList>
    </citation>
    <scope>NUCLEOTIDE SEQUENCE [LARGE SCALE GENOMIC DNA]</scope>
    <source>
        <strain evidence="5 6">SD</strain>
    </source>
</reference>